<evidence type="ECO:0000256" key="1">
    <source>
        <dbReference type="SAM" id="MobiDB-lite"/>
    </source>
</evidence>
<evidence type="ECO:0000313" key="2">
    <source>
        <dbReference type="EMBL" id="KOM38915.1"/>
    </source>
</evidence>
<evidence type="ECO:0000313" key="3">
    <source>
        <dbReference type="Proteomes" id="UP000053144"/>
    </source>
</evidence>
<sequence length="215" mass="24374">MSTILPKTKKTKYQEDKIKEREKRRGAFYGGSLAKEGSHFGTGRESSQERNPFFLTLKTASPKSSRLFSSRGRNYLVTDACWYVGVIQRKEKGGQEEAAIRRRKEKGKREPEKKGDSTGKEPKREPVMEDQVLEGSLQENSADRAFVQIDEPNWTFVQVARPLFVERSSLVSVRSSERSSQLAFVPVSVRPRKRSSQSCRGVSLDQELEVADVAE</sequence>
<dbReference type="Gramene" id="KOM38915">
    <property type="protein sequence ID" value="KOM38915"/>
    <property type="gene ID" value="LR48_Vigan03g229700"/>
</dbReference>
<dbReference type="Proteomes" id="UP000053144">
    <property type="component" value="Chromosome 3"/>
</dbReference>
<dbReference type="EMBL" id="CM003373">
    <property type="protein sequence ID" value="KOM38915.1"/>
    <property type="molecule type" value="Genomic_DNA"/>
</dbReference>
<feature type="region of interest" description="Disordered" evidence="1">
    <location>
        <begin position="93"/>
        <end position="139"/>
    </location>
</feature>
<proteinExistence type="predicted"/>
<feature type="region of interest" description="Disordered" evidence="1">
    <location>
        <begin position="1"/>
        <end position="53"/>
    </location>
</feature>
<accession>A0A0L9U7W0</accession>
<reference evidence="3" key="1">
    <citation type="journal article" date="2015" name="Proc. Natl. Acad. Sci. U.S.A.">
        <title>Genome sequencing of adzuki bean (Vigna angularis) provides insight into high starch and low fat accumulation and domestication.</title>
        <authorList>
            <person name="Yang K."/>
            <person name="Tian Z."/>
            <person name="Chen C."/>
            <person name="Luo L."/>
            <person name="Zhao B."/>
            <person name="Wang Z."/>
            <person name="Yu L."/>
            <person name="Li Y."/>
            <person name="Sun Y."/>
            <person name="Li W."/>
            <person name="Chen Y."/>
            <person name="Li Y."/>
            <person name="Zhang Y."/>
            <person name="Ai D."/>
            <person name="Zhao J."/>
            <person name="Shang C."/>
            <person name="Ma Y."/>
            <person name="Wu B."/>
            <person name="Wang M."/>
            <person name="Gao L."/>
            <person name="Sun D."/>
            <person name="Zhang P."/>
            <person name="Guo F."/>
            <person name="Wang W."/>
            <person name="Li Y."/>
            <person name="Wang J."/>
            <person name="Varshney R.K."/>
            <person name="Wang J."/>
            <person name="Ling H.Q."/>
            <person name="Wan P."/>
        </authorList>
    </citation>
    <scope>NUCLEOTIDE SEQUENCE</scope>
    <source>
        <strain evidence="3">cv. Jingnong 6</strain>
    </source>
</reference>
<dbReference type="AlphaFoldDB" id="A0A0L9U7W0"/>
<feature type="compositionally biased region" description="Basic and acidic residues" evidence="1">
    <location>
        <begin position="107"/>
        <end position="127"/>
    </location>
</feature>
<organism evidence="2 3">
    <name type="scientific">Phaseolus angularis</name>
    <name type="common">Azuki bean</name>
    <name type="synonym">Vigna angularis</name>
    <dbReference type="NCBI Taxonomy" id="3914"/>
    <lineage>
        <taxon>Eukaryota</taxon>
        <taxon>Viridiplantae</taxon>
        <taxon>Streptophyta</taxon>
        <taxon>Embryophyta</taxon>
        <taxon>Tracheophyta</taxon>
        <taxon>Spermatophyta</taxon>
        <taxon>Magnoliopsida</taxon>
        <taxon>eudicotyledons</taxon>
        <taxon>Gunneridae</taxon>
        <taxon>Pentapetalae</taxon>
        <taxon>rosids</taxon>
        <taxon>fabids</taxon>
        <taxon>Fabales</taxon>
        <taxon>Fabaceae</taxon>
        <taxon>Papilionoideae</taxon>
        <taxon>50 kb inversion clade</taxon>
        <taxon>NPAAA clade</taxon>
        <taxon>indigoferoid/millettioid clade</taxon>
        <taxon>Phaseoleae</taxon>
        <taxon>Vigna</taxon>
    </lineage>
</organism>
<protein>
    <submittedName>
        <fullName evidence="2">Uncharacterized protein</fullName>
    </submittedName>
</protein>
<feature type="compositionally biased region" description="Basic and acidic residues" evidence="1">
    <location>
        <begin position="12"/>
        <end position="25"/>
    </location>
</feature>
<gene>
    <name evidence="2" type="ORF">LR48_Vigan03g229700</name>
</gene>
<name>A0A0L9U7W0_PHAAN</name>